<feature type="compositionally biased region" description="Pro residues" evidence="1">
    <location>
        <begin position="232"/>
        <end position="242"/>
    </location>
</feature>
<proteinExistence type="predicted"/>
<feature type="compositionally biased region" description="Low complexity" evidence="1">
    <location>
        <begin position="127"/>
        <end position="145"/>
    </location>
</feature>
<accession>A0A1B6MAN1</accession>
<sequence>VPPSATGHSSYGHSGSETGIGGTGYAASKPLYGLPLPSAVSAPSSGYGAPPKPAYGPPPSAPSSSYGAPPAKVPPSSYGPPPAKVPPSSYGPPPAPSAPGSSYGAPSAPPSSPPDSSYGAPPPPVPSTSYGTPVGSAPAPSGDYSGPPPPSSSFGLSGPSNNLYLPPSFPSGPDFSAPATAYGSPLKRDIKLPDGVQAGLLVLKPIKVPAGFSSALDPRHNRPSRVRKSPLPLLPLAPAPFH</sequence>
<evidence type="ECO:0000313" key="3">
    <source>
        <dbReference type="EMBL" id="JAT32992.1"/>
    </source>
</evidence>
<feature type="compositionally biased region" description="Low complexity" evidence="1">
    <location>
        <begin position="34"/>
        <end position="49"/>
    </location>
</feature>
<feature type="non-terminal residue" evidence="3">
    <location>
        <position position="1"/>
    </location>
</feature>
<dbReference type="EMBL" id="GEBQ01006985">
    <property type="protein sequence ID" value="JAT32992.1"/>
    <property type="molecule type" value="Transcribed_RNA"/>
</dbReference>
<organism evidence="3">
    <name type="scientific">Graphocephala atropunctata</name>
    <dbReference type="NCBI Taxonomy" id="36148"/>
    <lineage>
        <taxon>Eukaryota</taxon>
        <taxon>Metazoa</taxon>
        <taxon>Ecdysozoa</taxon>
        <taxon>Arthropoda</taxon>
        <taxon>Hexapoda</taxon>
        <taxon>Insecta</taxon>
        <taxon>Pterygota</taxon>
        <taxon>Neoptera</taxon>
        <taxon>Paraneoptera</taxon>
        <taxon>Hemiptera</taxon>
        <taxon>Auchenorrhyncha</taxon>
        <taxon>Membracoidea</taxon>
        <taxon>Cicadellidae</taxon>
        <taxon>Cicadellinae</taxon>
        <taxon>Cicadellini</taxon>
        <taxon>Graphocephala</taxon>
    </lineage>
</organism>
<feature type="compositionally biased region" description="Pro residues" evidence="1">
    <location>
        <begin position="71"/>
        <end position="97"/>
    </location>
</feature>
<feature type="region of interest" description="Disordered" evidence="1">
    <location>
        <begin position="1"/>
        <end position="182"/>
    </location>
</feature>
<name>A0A1B6MAN1_9HEMI</name>
<evidence type="ECO:0000313" key="2">
    <source>
        <dbReference type="EMBL" id="JAT10382.1"/>
    </source>
</evidence>
<reference evidence="3" key="1">
    <citation type="submission" date="2015-11" db="EMBL/GenBank/DDBJ databases">
        <title>De novo transcriptome assembly of four potential Pierce s Disease insect vectors from Arizona vineyards.</title>
        <authorList>
            <person name="Tassone E.E."/>
        </authorList>
    </citation>
    <scope>NUCLEOTIDE SEQUENCE</scope>
</reference>
<evidence type="ECO:0000256" key="1">
    <source>
        <dbReference type="SAM" id="MobiDB-lite"/>
    </source>
</evidence>
<protein>
    <submittedName>
        <fullName evidence="3">Uncharacterized protein</fullName>
    </submittedName>
</protein>
<dbReference type="AlphaFoldDB" id="A0A1B6MAN1"/>
<feature type="region of interest" description="Disordered" evidence="1">
    <location>
        <begin position="211"/>
        <end position="242"/>
    </location>
</feature>
<dbReference type="EMBL" id="GEBQ01029595">
    <property type="protein sequence ID" value="JAT10382.1"/>
    <property type="molecule type" value="Transcribed_RNA"/>
</dbReference>
<feature type="compositionally biased region" description="Polar residues" evidence="1">
    <location>
        <begin position="1"/>
        <end position="17"/>
    </location>
</feature>
<feature type="compositionally biased region" description="Pro residues" evidence="1">
    <location>
        <begin position="50"/>
        <end position="61"/>
    </location>
</feature>
<gene>
    <name evidence="3" type="ORF">g.10202</name>
    <name evidence="2" type="ORF">g.10205</name>
</gene>